<feature type="transmembrane region" description="Helical" evidence="10">
    <location>
        <begin position="132"/>
        <end position="152"/>
    </location>
</feature>
<dbReference type="NCBIfam" id="TIGR01972">
    <property type="entry name" value="NDH_I_M"/>
    <property type="match status" value="1"/>
</dbReference>
<evidence type="ECO:0000256" key="3">
    <source>
        <dbReference type="ARBA" id="ARBA00019906"/>
    </source>
</evidence>
<feature type="transmembrane region" description="Helical" evidence="10">
    <location>
        <begin position="411"/>
        <end position="430"/>
    </location>
</feature>
<feature type="transmembrane region" description="Helical" evidence="10">
    <location>
        <begin position="304"/>
        <end position="322"/>
    </location>
</feature>
<keyword evidence="4 9" id="KW-0812">Transmembrane</keyword>
<keyword evidence="5 10" id="KW-1133">Transmembrane helix</keyword>
<feature type="domain" description="NADH:quinone oxidoreductase/Mrp antiporter transmembrane" evidence="11">
    <location>
        <begin position="128"/>
        <end position="418"/>
    </location>
</feature>
<feature type="transmembrane region" description="Helical" evidence="10">
    <location>
        <begin position="328"/>
        <end position="349"/>
    </location>
</feature>
<proteinExistence type="inferred from homology"/>
<evidence type="ECO:0000313" key="12">
    <source>
        <dbReference type="EMBL" id="SMF94864.1"/>
    </source>
</evidence>
<dbReference type="InterPro" id="IPR003918">
    <property type="entry name" value="NADH_UbQ_OxRdtase"/>
</dbReference>
<dbReference type="GO" id="GO:0042773">
    <property type="term" value="P:ATP synthesis coupled electron transport"/>
    <property type="evidence" value="ECO:0007669"/>
    <property type="project" value="InterPro"/>
</dbReference>
<dbReference type="GO" id="GO:0016020">
    <property type="term" value="C:membrane"/>
    <property type="evidence" value="ECO:0007669"/>
    <property type="project" value="UniProtKB-SubCell"/>
</dbReference>
<dbReference type="InterPro" id="IPR010227">
    <property type="entry name" value="NADH_Q_OxRdtase_chainM/4"/>
</dbReference>
<evidence type="ECO:0000256" key="7">
    <source>
        <dbReference type="ARBA" id="ARBA00031584"/>
    </source>
</evidence>
<dbReference type="Proteomes" id="UP000192923">
    <property type="component" value="Unassembled WGS sequence"/>
</dbReference>
<feature type="transmembrane region" description="Helical" evidence="10">
    <location>
        <begin position="108"/>
        <end position="126"/>
    </location>
</feature>
<dbReference type="OrthoDB" id="9768329at2"/>
<dbReference type="STRING" id="1760988.SAMN02949497_2200"/>
<evidence type="ECO:0000256" key="1">
    <source>
        <dbReference type="ARBA" id="ARBA00004127"/>
    </source>
</evidence>
<dbReference type="GO" id="GO:0012505">
    <property type="term" value="C:endomembrane system"/>
    <property type="evidence" value="ECO:0007669"/>
    <property type="project" value="UniProtKB-SubCell"/>
</dbReference>
<dbReference type="PANTHER" id="PTHR43507">
    <property type="entry name" value="NADH-UBIQUINONE OXIDOREDUCTASE CHAIN 4"/>
    <property type="match status" value="1"/>
</dbReference>
<feature type="transmembrane region" description="Helical" evidence="10">
    <location>
        <begin position="276"/>
        <end position="297"/>
    </location>
</feature>
<dbReference type="InterPro" id="IPR001750">
    <property type="entry name" value="ND/Mrp_TM"/>
</dbReference>
<dbReference type="EMBL" id="FXAM01000001">
    <property type="protein sequence ID" value="SMF94864.1"/>
    <property type="molecule type" value="Genomic_DNA"/>
</dbReference>
<dbReference type="GO" id="GO:0048039">
    <property type="term" value="F:ubiquinone binding"/>
    <property type="evidence" value="ECO:0007669"/>
    <property type="project" value="TreeGrafter"/>
</dbReference>
<feature type="transmembrane region" description="Helical" evidence="10">
    <location>
        <begin position="81"/>
        <end position="101"/>
    </location>
</feature>
<dbReference type="RefSeq" id="WP_085212611.1">
    <property type="nucleotide sequence ID" value="NZ_FXAM01000001.1"/>
</dbReference>
<keyword evidence="13" id="KW-1185">Reference proteome</keyword>
<feature type="transmembrane region" description="Helical" evidence="10">
    <location>
        <begin position="208"/>
        <end position="226"/>
    </location>
</feature>
<organism evidence="12 13">
    <name type="scientific">Methylomagnum ishizawai</name>
    <dbReference type="NCBI Taxonomy" id="1760988"/>
    <lineage>
        <taxon>Bacteria</taxon>
        <taxon>Pseudomonadati</taxon>
        <taxon>Pseudomonadota</taxon>
        <taxon>Gammaproteobacteria</taxon>
        <taxon>Methylococcales</taxon>
        <taxon>Methylococcaceae</taxon>
        <taxon>Methylomagnum</taxon>
    </lineage>
</organism>
<dbReference type="Pfam" id="PF00361">
    <property type="entry name" value="Proton_antipo_M"/>
    <property type="match status" value="1"/>
</dbReference>
<comment type="subcellular location">
    <subcellularLocation>
        <location evidence="1">Endomembrane system</location>
        <topology evidence="1">Multi-pass membrane protein</topology>
    </subcellularLocation>
    <subcellularLocation>
        <location evidence="9">Membrane</location>
        <topology evidence="9">Multi-pass membrane protein</topology>
    </subcellularLocation>
</comment>
<evidence type="ECO:0000256" key="2">
    <source>
        <dbReference type="ARBA" id="ARBA00009025"/>
    </source>
</evidence>
<evidence type="ECO:0000256" key="8">
    <source>
        <dbReference type="ARBA" id="ARBA00032798"/>
    </source>
</evidence>
<sequence length="494" mass="52327">MMLVWLIGVLVVGGGLCWAAERAHAAAPRWLALLSLAGEGGVLVPYFTAPGAVADGVWLDQIRLAWIPRFGIGFHLGLDGVSLLLAALTVLLGLMAVAVSWREIGQRTGPFHACLLWTLAGVMGVFLALDLFLFFVCWELMILPMYALIAVWGHENRGYAALKFLLFTQVSGLLMLMAAVALALAHQAKTGQFSFDYFALLGTELDPVTARWLMLGFFVAFAVKLPTVPLHTWLPDAHTQAPTGGSVILAGVLLKTGAYGLLRFAIPLFPGATTEFAPTAMGLGVVGIIYGGMLAFAQTDMKRLVAYSSISHMGFVLVGLYAQTGLGFQGAVLTMLAHGLSAAALFMLAGALQNRLHTRDMNRMGGLWGAVPRMAAIGLFFSVAALGMPGLGNFVGEFLVLAGTFQLHQGTAALAALGLVIGPVYALALVQRAFHGPRTETHGIEDFGFRETAALAVLIAASLGLGLYPQPLIDILHATPPPIVSPTLAHRSHP</sequence>
<gene>
    <name evidence="12" type="ORF">SAMN02949497_2200</name>
</gene>
<protein>
    <recommendedName>
        <fullName evidence="3">NADH-quinone oxidoreductase subunit M</fullName>
    </recommendedName>
    <alternativeName>
        <fullName evidence="7">NADH dehydrogenase I subunit M</fullName>
    </alternativeName>
    <alternativeName>
        <fullName evidence="8">NDH-1 subunit M</fullName>
    </alternativeName>
</protein>
<feature type="transmembrane region" description="Helical" evidence="10">
    <location>
        <begin position="247"/>
        <end position="270"/>
    </location>
</feature>
<feature type="transmembrane region" description="Helical" evidence="10">
    <location>
        <begin position="164"/>
        <end position="188"/>
    </location>
</feature>
<comment type="similarity">
    <text evidence="2">Belongs to the complex I subunit 4 family.</text>
</comment>
<dbReference type="GO" id="GO:0003954">
    <property type="term" value="F:NADH dehydrogenase activity"/>
    <property type="evidence" value="ECO:0007669"/>
    <property type="project" value="TreeGrafter"/>
</dbReference>
<evidence type="ECO:0000256" key="4">
    <source>
        <dbReference type="ARBA" id="ARBA00022692"/>
    </source>
</evidence>
<feature type="transmembrane region" description="Helical" evidence="10">
    <location>
        <begin position="370"/>
        <end position="391"/>
    </location>
</feature>
<dbReference type="AlphaFoldDB" id="A0A1Y6D394"/>
<evidence type="ECO:0000313" key="13">
    <source>
        <dbReference type="Proteomes" id="UP000192923"/>
    </source>
</evidence>
<dbReference type="PANTHER" id="PTHR43507:SF1">
    <property type="entry name" value="NADH-UBIQUINONE OXIDOREDUCTASE CHAIN 4"/>
    <property type="match status" value="1"/>
</dbReference>
<reference evidence="12 13" key="1">
    <citation type="submission" date="2016-12" db="EMBL/GenBank/DDBJ databases">
        <authorList>
            <person name="Song W.-J."/>
            <person name="Kurnit D.M."/>
        </authorList>
    </citation>
    <scope>NUCLEOTIDE SEQUENCE [LARGE SCALE GENOMIC DNA]</scope>
    <source>
        <strain evidence="12 13">175</strain>
    </source>
</reference>
<evidence type="ECO:0000256" key="9">
    <source>
        <dbReference type="RuleBase" id="RU000320"/>
    </source>
</evidence>
<dbReference type="GO" id="GO:0015990">
    <property type="term" value="P:electron transport coupled proton transport"/>
    <property type="evidence" value="ECO:0007669"/>
    <property type="project" value="TreeGrafter"/>
</dbReference>
<evidence type="ECO:0000256" key="10">
    <source>
        <dbReference type="SAM" id="Phobius"/>
    </source>
</evidence>
<name>A0A1Y6D394_9GAMM</name>
<dbReference type="GO" id="GO:0008137">
    <property type="term" value="F:NADH dehydrogenase (ubiquinone) activity"/>
    <property type="evidence" value="ECO:0007669"/>
    <property type="project" value="InterPro"/>
</dbReference>
<evidence type="ECO:0000259" key="11">
    <source>
        <dbReference type="Pfam" id="PF00361"/>
    </source>
</evidence>
<dbReference type="PRINTS" id="PR01437">
    <property type="entry name" value="NUOXDRDTASE4"/>
</dbReference>
<keyword evidence="6 10" id="KW-0472">Membrane</keyword>
<evidence type="ECO:0000256" key="5">
    <source>
        <dbReference type="ARBA" id="ARBA00022989"/>
    </source>
</evidence>
<evidence type="ECO:0000256" key="6">
    <source>
        <dbReference type="ARBA" id="ARBA00023136"/>
    </source>
</evidence>
<accession>A0A1Y6D394</accession>